<comment type="caution">
    <text evidence="5">The sequence shown here is derived from an EMBL/GenBank/DDBJ whole genome shotgun (WGS) entry which is preliminary data.</text>
</comment>
<dbReference type="InterPro" id="IPR036942">
    <property type="entry name" value="Beta-barrel_TonB_sf"/>
</dbReference>
<evidence type="ECO:0000256" key="1">
    <source>
        <dbReference type="ARBA" id="ARBA00004442"/>
    </source>
</evidence>
<keyword evidence="6" id="KW-1185">Reference proteome</keyword>
<protein>
    <submittedName>
        <fullName evidence="5">TonB-dependent receptor</fullName>
    </submittedName>
</protein>
<dbReference type="Gene3D" id="2.170.130.10">
    <property type="entry name" value="TonB-dependent receptor, plug domain"/>
    <property type="match status" value="1"/>
</dbReference>
<evidence type="ECO:0000256" key="2">
    <source>
        <dbReference type="ARBA" id="ARBA00023136"/>
    </source>
</evidence>
<dbReference type="AlphaFoldDB" id="A0A3M0FVV4"/>
<evidence type="ECO:0000313" key="6">
    <source>
        <dbReference type="Proteomes" id="UP000281985"/>
    </source>
</evidence>
<evidence type="ECO:0000313" key="5">
    <source>
        <dbReference type="EMBL" id="RMB56900.1"/>
    </source>
</evidence>
<comment type="subcellular location">
    <subcellularLocation>
        <location evidence="1">Cell outer membrane</location>
    </subcellularLocation>
</comment>
<dbReference type="SUPFAM" id="SSF49464">
    <property type="entry name" value="Carboxypeptidase regulatory domain-like"/>
    <property type="match status" value="1"/>
</dbReference>
<dbReference type="InterPro" id="IPR037066">
    <property type="entry name" value="Plug_dom_sf"/>
</dbReference>
<dbReference type="OrthoDB" id="9803050at2"/>
<keyword evidence="5" id="KW-0675">Receptor</keyword>
<keyword evidence="3" id="KW-0998">Cell outer membrane</keyword>
<feature type="domain" description="TonB-dependent receptor plug" evidence="4">
    <location>
        <begin position="211"/>
        <end position="282"/>
    </location>
</feature>
<dbReference type="EMBL" id="REFV01000013">
    <property type="protein sequence ID" value="RMB56900.1"/>
    <property type="molecule type" value="Genomic_DNA"/>
</dbReference>
<dbReference type="GO" id="GO:0009279">
    <property type="term" value="C:cell outer membrane"/>
    <property type="evidence" value="ECO:0007669"/>
    <property type="project" value="UniProtKB-SubCell"/>
</dbReference>
<dbReference type="Pfam" id="PF07715">
    <property type="entry name" value="Plug"/>
    <property type="match status" value="1"/>
</dbReference>
<evidence type="ECO:0000256" key="3">
    <source>
        <dbReference type="ARBA" id="ARBA00023237"/>
    </source>
</evidence>
<keyword evidence="2" id="KW-0472">Membrane</keyword>
<dbReference type="SUPFAM" id="SSF56935">
    <property type="entry name" value="Porins"/>
    <property type="match status" value="1"/>
</dbReference>
<gene>
    <name evidence="5" type="ORF">EAX61_12595</name>
</gene>
<reference evidence="5 6" key="1">
    <citation type="submission" date="2018-10" db="EMBL/GenBank/DDBJ databases">
        <title>Dokdonia luteus sp. nov., isolated from sea water.</title>
        <authorList>
            <person name="Zhou L.Y."/>
            <person name="Du Z.J."/>
        </authorList>
    </citation>
    <scope>NUCLEOTIDE SEQUENCE [LARGE SCALE GENOMIC DNA]</scope>
    <source>
        <strain evidence="5 6">SH27</strain>
    </source>
</reference>
<dbReference type="Proteomes" id="UP000281985">
    <property type="component" value="Unassembled WGS sequence"/>
</dbReference>
<evidence type="ECO:0000259" key="4">
    <source>
        <dbReference type="Pfam" id="PF07715"/>
    </source>
</evidence>
<dbReference type="InterPro" id="IPR012910">
    <property type="entry name" value="Plug_dom"/>
</dbReference>
<accession>A0A3M0FVV4</accession>
<name>A0A3M0FVV4_9FLAO</name>
<organism evidence="5 6">
    <name type="scientific">Dokdonia sinensis</name>
    <dbReference type="NCBI Taxonomy" id="2479847"/>
    <lineage>
        <taxon>Bacteria</taxon>
        <taxon>Pseudomonadati</taxon>
        <taxon>Bacteroidota</taxon>
        <taxon>Flavobacteriia</taxon>
        <taxon>Flavobacteriales</taxon>
        <taxon>Flavobacteriaceae</taxon>
        <taxon>Dokdonia</taxon>
    </lineage>
</organism>
<dbReference type="Gene3D" id="2.40.170.20">
    <property type="entry name" value="TonB-dependent receptor, beta-barrel domain"/>
    <property type="match status" value="1"/>
</dbReference>
<dbReference type="InterPro" id="IPR008969">
    <property type="entry name" value="CarboxyPept-like_regulatory"/>
</dbReference>
<proteinExistence type="predicted"/>
<sequence length="831" mass="93014">MFWIFSLGTSYGQDVKKQPLEQVLKQIEQQYNARFSYADTSVKDIFIEAPDALLRFRESVTYLKQNTPLTYTFTGKRQVAISPILKERTVCGIILDPSQNPLKDVLITSSNKTLRSDEDGFFRIPYASNSDEIQLSANGYESKSLAIGSLKSSPCITIRLDKTILPLDEVVITNYIARGIDIKRDGGIEINFPKMEILPGVIESDVLLTSQALPGIQSVNERVSDLNIRGGTQDQNLIAWDGIRLYQSGHFFGLISAVNPNLTDKVRIYKNGTPARYSDGVSGTIEMQSSEQVNDSLRASLEVNLINAGGFVDVPLGSQASLQISARQSLSDVLETPTYRQYFDRVFQDTEVIRSGSNSMTTTDDELFSFYDTSLRLLYKPSARDIIQLNGLVVDNAISFRESALINNINERQQNSASQNNLAGSIKYSHIWNPKWTSMIQIYGSNYTLEGTNFDLVNNQRLLQTNDVLENGLRLEADFIATSRKRYNLGYHFNETGVTNIQDVNNPVFRSSIKEVIRSHGVFGTLDYSSKNGKTQWTGGLRGQYYDKLDVLRIEPRLFFSQRLARGFTLSVSGELKSQATSQTVNFQSDFLGIESRRWILANGTTAPLLKSAQGSIGLAYKKNSWLVTAEGYYKEVDGITVQGQGFQNQLQFVRGVGSYKTNGIEFLVHKRWEKLSFRTGYTLANNDYTFNNLPNNITSHFPNNVDVQHSLKTALAYTGEKLRLSTGVNWHSGKPITTLVTGNEVANNGLNFNSPNNSNLSGYIRFDVSGTYTFNLGGRLRGEAGASVWNILNNENIVNSYFLLSDGQPTTIRERALKFTPNISLKIRYN</sequence>
<dbReference type="RefSeq" id="WP_121918058.1">
    <property type="nucleotide sequence ID" value="NZ_REFV01000013.1"/>
</dbReference>